<evidence type="ECO:0000256" key="12">
    <source>
        <dbReference type="ARBA" id="ARBA00047838"/>
    </source>
</evidence>
<keyword evidence="7" id="KW-0028">Amino-acid biosynthesis</keyword>
<comment type="caution">
    <text evidence="13">The sequence shown here is derived from an EMBL/GenBank/DDBJ whole genome shotgun (WGS) entry which is preliminary data.</text>
</comment>
<comment type="catalytic activity">
    <reaction evidence="12">
        <text>5-[(5-phospho-1-deoxy-D-ribulos-1-ylimino)methylamino]-1-(5-phospho-beta-D-ribosyl)imidazole-4-carboxamide + L-glutamine = D-erythro-1-(imidazol-4-yl)glycerol 3-phosphate + 5-amino-1-(5-phospho-beta-D-ribosyl)imidazole-4-carboxamide + L-glutamate + H(+)</text>
        <dbReference type="Rhea" id="RHEA:24793"/>
        <dbReference type="ChEBI" id="CHEBI:15378"/>
        <dbReference type="ChEBI" id="CHEBI:29985"/>
        <dbReference type="ChEBI" id="CHEBI:58278"/>
        <dbReference type="ChEBI" id="CHEBI:58359"/>
        <dbReference type="ChEBI" id="CHEBI:58475"/>
        <dbReference type="ChEBI" id="CHEBI:58525"/>
        <dbReference type="EC" id="4.3.2.10"/>
    </reaction>
</comment>
<evidence type="ECO:0000313" key="13">
    <source>
        <dbReference type="EMBL" id="KKN62727.1"/>
    </source>
</evidence>
<evidence type="ECO:0000256" key="9">
    <source>
        <dbReference type="ARBA" id="ARBA00023239"/>
    </source>
</evidence>
<comment type="function">
    <text evidence="10">IGPS catalyzes the conversion of PRFAR and glutamine to IGP, AICAR and glutamate. The HisF subunit catalyzes the cyclization activity that produces IGP and AICAR from PRFAR using the ammonia provided by the HisH subunit.</text>
</comment>
<keyword evidence="6" id="KW-0963">Cytoplasm</keyword>
<keyword evidence="8" id="KW-0368">Histidine biosynthesis</keyword>
<dbReference type="FunFam" id="3.20.20.70:FF:000006">
    <property type="entry name" value="Imidazole glycerol phosphate synthase subunit HisF"/>
    <property type="match status" value="1"/>
</dbReference>
<dbReference type="InterPro" id="IPR006062">
    <property type="entry name" value="His_biosynth"/>
</dbReference>
<comment type="similarity">
    <text evidence="3">Belongs to the HisA/HisF family.</text>
</comment>
<evidence type="ECO:0000256" key="8">
    <source>
        <dbReference type="ARBA" id="ARBA00023102"/>
    </source>
</evidence>
<evidence type="ECO:0000256" key="2">
    <source>
        <dbReference type="ARBA" id="ARBA00005091"/>
    </source>
</evidence>
<comment type="subunit">
    <text evidence="4">Heterodimer of HisH and HisF.</text>
</comment>
<evidence type="ECO:0000256" key="6">
    <source>
        <dbReference type="ARBA" id="ARBA00022490"/>
    </source>
</evidence>
<protein>
    <recommendedName>
        <fullName evidence="5">imidazole glycerol-phosphate synthase</fullName>
        <ecNumber evidence="5">4.3.2.10</ecNumber>
    </recommendedName>
    <alternativeName>
        <fullName evidence="11">IGP synthase cyclase subunit</fullName>
    </alternativeName>
</protein>
<evidence type="ECO:0000256" key="7">
    <source>
        <dbReference type="ARBA" id="ARBA00022605"/>
    </source>
</evidence>
<dbReference type="EMBL" id="LAZR01000615">
    <property type="protein sequence ID" value="KKN62727.1"/>
    <property type="molecule type" value="Genomic_DNA"/>
</dbReference>
<dbReference type="GO" id="GO:0016829">
    <property type="term" value="F:lyase activity"/>
    <property type="evidence" value="ECO:0007669"/>
    <property type="project" value="UniProtKB-KW"/>
</dbReference>
<dbReference type="PANTHER" id="PTHR21235">
    <property type="entry name" value="IMIDAZOLE GLYCEROL PHOSPHATE SYNTHASE SUBUNIT HISF/H IGP SYNTHASE SUBUNIT HISF/H"/>
    <property type="match status" value="1"/>
</dbReference>
<evidence type="ECO:0000256" key="3">
    <source>
        <dbReference type="ARBA" id="ARBA00009667"/>
    </source>
</evidence>
<dbReference type="Gene3D" id="3.20.20.70">
    <property type="entry name" value="Aldolase class I"/>
    <property type="match status" value="1"/>
</dbReference>
<comment type="subcellular location">
    <subcellularLocation>
        <location evidence="1">Cytoplasm</location>
    </subcellularLocation>
</comment>
<dbReference type="InterPro" id="IPR013785">
    <property type="entry name" value="Aldolase_TIM"/>
</dbReference>
<dbReference type="InterPro" id="IPR050064">
    <property type="entry name" value="IGPS_HisA/HisF"/>
</dbReference>
<dbReference type="GO" id="GO:0000105">
    <property type="term" value="P:L-histidine biosynthetic process"/>
    <property type="evidence" value="ECO:0007669"/>
    <property type="project" value="UniProtKB-UniPathway"/>
</dbReference>
<comment type="pathway">
    <text evidence="2">Amino-acid biosynthesis; L-histidine biosynthesis; L-histidine from 5-phospho-alpha-D-ribose 1-diphosphate: step 5/9.</text>
</comment>
<dbReference type="AlphaFoldDB" id="A0A0F9SK62"/>
<accession>A0A0F9SK62</accession>
<dbReference type="HAMAP" id="MF_01013">
    <property type="entry name" value="HisF"/>
    <property type="match status" value="1"/>
</dbReference>
<keyword evidence="9" id="KW-0456">Lyase</keyword>
<dbReference type="Pfam" id="PF00977">
    <property type="entry name" value="His_biosynth"/>
    <property type="match status" value="1"/>
</dbReference>
<dbReference type="NCBIfam" id="TIGR00735">
    <property type="entry name" value="hisF"/>
    <property type="match status" value="1"/>
</dbReference>
<evidence type="ECO:0000256" key="10">
    <source>
        <dbReference type="ARBA" id="ARBA00025475"/>
    </source>
</evidence>
<organism evidence="13">
    <name type="scientific">marine sediment metagenome</name>
    <dbReference type="NCBI Taxonomy" id="412755"/>
    <lineage>
        <taxon>unclassified sequences</taxon>
        <taxon>metagenomes</taxon>
        <taxon>ecological metagenomes</taxon>
    </lineage>
</organism>
<gene>
    <name evidence="13" type="ORF">LCGC14_0509000</name>
</gene>
<dbReference type="InterPro" id="IPR011060">
    <property type="entry name" value="RibuloseP-bd_barrel"/>
</dbReference>
<dbReference type="CDD" id="cd04731">
    <property type="entry name" value="HisF"/>
    <property type="match status" value="1"/>
</dbReference>
<dbReference type="PANTHER" id="PTHR21235:SF2">
    <property type="entry name" value="IMIDAZOLE GLYCEROL PHOSPHATE SYNTHASE HISHF"/>
    <property type="match status" value="1"/>
</dbReference>
<dbReference type="InterPro" id="IPR004651">
    <property type="entry name" value="HisF"/>
</dbReference>
<proteinExistence type="inferred from homology"/>
<evidence type="ECO:0000256" key="5">
    <source>
        <dbReference type="ARBA" id="ARBA00012809"/>
    </source>
</evidence>
<sequence length="259" mass="28439">MLSKRIIPCLDVKDGQVVKGVKFKGHEIVGDILTMAKAYSEAGADELVFYEISASVEKRLLDVNWVESIARNIDIPFCVAGGIKSVADAARVLERGADKISINSPAIARPELIKELHDEFGKQCVVVGIDSFFDETTGEYLVYQLTGDPNASSRTRYKTQEWVKRVQDLGAGEIVLNCMNQDGVRNGYDNEQLSKIRELCHIPLIASGGAGSMQDFVDVFKQSKVDGALAASVFHKNVINIGELKQFLTDNQVAARLCK</sequence>
<evidence type="ECO:0000256" key="11">
    <source>
        <dbReference type="ARBA" id="ARBA00030264"/>
    </source>
</evidence>
<dbReference type="GO" id="GO:0000107">
    <property type="term" value="F:imidazoleglycerol-phosphate synthase activity"/>
    <property type="evidence" value="ECO:0007669"/>
    <property type="project" value="InterPro"/>
</dbReference>
<dbReference type="SUPFAM" id="SSF51366">
    <property type="entry name" value="Ribulose-phoshate binding barrel"/>
    <property type="match status" value="1"/>
</dbReference>
<dbReference type="GO" id="GO:0005737">
    <property type="term" value="C:cytoplasm"/>
    <property type="evidence" value="ECO:0007669"/>
    <property type="project" value="UniProtKB-SubCell"/>
</dbReference>
<evidence type="ECO:0000256" key="1">
    <source>
        <dbReference type="ARBA" id="ARBA00004496"/>
    </source>
</evidence>
<dbReference type="EC" id="4.3.2.10" evidence="5"/>
<evidence type="ECO:0000256" key="4">
    <source>
        <dbReference type="ARBA" id="ARBA00011152"/>
    </source>
</evidence>
<name>A0A0F9SK62_9ZZZZ</name>
<dbReference type="UniPathway" id="UPA00031">
    <property type="reaction ID" value="UER00010"/>
</dbReference>
<reference evidence="13" key="1">
    <citation type="journal article" date="2015" name="Nature">
        <title>Complex archaea that bridge the gap between prokaryotes and eukaryotes.</title>
        <authorList>
            <person name="Spang A."/>
            <person name="Saw J.H."/>
            <person name="Jorgensen S.L."/>
            <person name="Zaremba-Niedzwiedzka K."/>
            <person name="Martijn J."/>
            <person name="Lind A.E."/>
            <person name="van Eijk R."/>
            <person name="Schleper C."/>
            <person name="Guy L."/>
            <person name="Ettema T.J."/>
        </authorList>
    </citation>
    <scope>NUCLEOTIDE SEQUENCE</scope>
</reference>